<proteinExistence type="predicted"/>
<reference evidence="2" key="1">
    <citation type="journal article" date="2019" name="Int. J. Syst. Evol. Microbiol.">
        <title>The Global Catalogue of Microorganisms (GCM) 10K type strain sequencing project: providing services to taxonomists for standard genome sequencing and annotation.</title>
        <authorList>
            <consortium name="The Broad Institute Genomics Platform"/>
            <consortium name="The Broad Institute Genome Sequencing Center for Infectious Disease"/>
            <person name="Wu L."/>
            <person name="Ma J."/>
        </authorList>
    </citation>
    <scope>NUCLEOTIDE SEQUENCE [LARGE SCALE GENOMIC DNA]</scope>
    <source>
        <strain evidence="2">CCUG 46385</strain>
    </source>
</reference>
<accession>A0ABV9QKZ6</accession>
<dbReference type="RefSeq" id="WP_379788554.1">
    <property type="nucleotide sequence ID" value="NZ_JBHSHL010000030.1"/>
</dbReference>
<keyword evidence="2" id="KW-1185">Reference proteome</keyword>
<protein>
    <recommendedName>
        <fullName evidence="3">Bacteriophage T7 Gp4 DNA primase/helicase N-terminal domain-containing protein</fullName>
    </recommendedName>
</protein>
<evidence type="ECO:0000313" key="1">
    <source>
        <dbReference type="EMBL" id="MFC4805015.1"/>
    </source>
</evidence>
<name>A0ABV9QKZ6_9FIRM</name>
<gene>
    <name evidence="1" type="ORF">ACFO4R_07965</name>
</gene>
<organism evidence="1 2">
    <name type="scientific">Filifactor villosus</name>
    <dbReference type="NCBI Taxonomy" id="29374"/>
    <lineage>
        <taxon>Bacteria</taxon>
        <taxon>Bacillati</taxon>
        <taxon>Bacillota</taxon>
        <taxon>Clostridia</taxon>
        <taxon>Peptostreptococcales</taxon>
        <taxon>Filifactoraceae</taxon>
        <taxon>Filifactor</taxon>
    </lineage>
</organism>
<sequence>MEIEVIETLKMKSREEVVAFLKSLWREDPQPCPYCGGGLDFFHKKAKKSNSDWVCKACGTRFDAIKLLSELNG</sequence>
<evidence type="ECO:0000313" key="2">
    <source>
        <dbReference type="Proteomes" id="UP001595916"/>
    </source>
</evidence>
<dbReference type="EMBL" id="JBHSHL010000030">
    <property type="protein sequence ID" value="MFC4805015.1"/>
    <property type="molecule type" value="Genomic_DNA"/>
</dbReference>
<comment type="caution">
    <text evidence="1">The sequence shown here is derived from an EMBL/GenBank/DDBJ whole genome shotgun (WGS) entry which is preliminary data.</text>
</comment>
<dbReference type="Proteomes" id="UP001595916">
    <property type="component" value="Unassembled WGS sequence"/>
</dbReference>
<evidence type="ECO:0008006" key="3">
    <source>
        <dbReference type="Google" id="ProtNLM"/>
    </source>
</evidence>
<dbReference type="SUPFAM" id="SSF57783">
    <property type="entry name" value="Zinc beta-ribbon"/>
    <property type="match status" value="1"/>
</dbReference>